<keyword evidence="2" id="KW-0614">Plasmid</keyword>
<feature type="region of interest" description="Disordered" evidence="1">
    <location>
        <begin position="253"/>
        <end position="294"/>
    </location>
</feature>
<evidence type="ECO:0000313" key="3">
    <source>
        <dbReference type="Proteomes" id="UP000466683"/>
    </source>
</evidence>
<reference evidence="2 3" key="1">
    <citation type="journal article" date="2019" name="Emerg. Microbes Infect.">
        <title>Comprehensive subspecies identification of 175 nontuberculous mycobacteria species based on 7547 genomic profiles.</title>
        <authorList>
            <person name="Matsumoto Y."/>
            <person name="Kinjo T."/>
            <person name="Motooka D."/>
            <person name="Nabeya D."/>
            <person name="Jung N."/>
            <person name="Uechi K."/>
            <person name="Horii T."/>
            <person name="Iida T."/>
            <person name="Fujita J."/>
            <person name="Nakamura S."/>
        </authorList>
    </citation>
    <scope>NUCLEOTIDE SEQUENCE [LARGE SCALE GENOMIC DNA]</scope>
    <source>
        <strain evidence="2 3">JCM 15653</strain>
        <plasmid evidence="2">pJCM15653</plasmid>
    </source>
</reference>
<geneLocation type="plasmid" evidence="2 3">
    <name>pJCM15653</name>
</geneLocation>
<evidence type="ECO:0000256" key="1">
    <source>
        <dbReference type="SAM" id="MobiDB-lite"/>
    </source>
</evidence>
<dbReference type="EMBL" id="AP022580">
    <property type="protein sequence ID" value="BBX94696.1"/>
    <property type="molecule type" value="Genomic_DNA"/>
</dbReference>
<feature type="region of interest" description="Disordered" evidence="1">
    <location>
        <begin position="26"/>
        <end position="73"/>
    </location>
</feature>
<protein>
    <recommendedName>
        <fullName evidence="4">Plasmid replication protein</fullName>
    </recommendedName>
</protein>
<feature type="compositionally biased region" description="Basic residues" evidence="1">
    <location>
        <begin position="51"/>
        <end position="73"/>
    </location>
</feature>
<name>A0ABM7J615_9MYCO</name>
<accession>A0ABM7J615</accession>
<dbReference type="Proteomes" id="UP000466683">
    <property type="component" value="Plasmid pJCM15653"/>
</dbReference>
<dbReference type="RefSeq" id="WP_234815898.1">
    <property type="nucleotide sequence ID" value="NZ_AP022580.1"/>
</dbReference>
<sequence length="448" mass="48533">MIVAGIFRRYDDGSAALGDLSARGCSAGGASPSRPANIGEQARRPYNGSSRTKRRRGAIRTRPRANARLRRRAARKPVPREHVWLDSELVYLELPEGAHKGVPCWTGGADYWVHITVATAYAAHYNEIRPRMSNGGIGRKALLTIAAARARYADHATGRNCRPTVAQLAADTGLSERQVQRCNEALILLGVATEILRGRQRTLTERLASWRVGDRGRGWASVWVLHDSTWLARVIHKMSPHLGGSLLSSKSSLLPQLTTEKRSPKGSRGCGARRRTSPDPGGSALARSWRADRHSPSWAQRHSADAWAALLAAPARHGWTARDLNQLITDWLGITGRTIPGAPHKPIGLLGAILAWHGTDNLDDRPAAAEEAREAEERAAAAARVARARQAIEVTPPRGPNSGGAGRLAARAVALEAARNAARKRTEETARQTAQLDAAVRRARGLQT</sequence>
<organism evidence="2 3">
    <name type="scientific">Mycolicibacterium boenickei</name>
    <dbReference type="NCBI Taxonomy" id="146017"/>
    <lineage>
        <taxon>Bacteria</taxon>
        <taxon>Bacillati</taxon>
        <taxon>Actinomycetota</taxon>
        <taxon>Actinomycetes</taxon>
        <taxon>Mycobacteriales</taxon>
        <taxon>Mycobacteriaceae</taxon>
        <taxon>Mycolicibacterium</taxon>
    </lineage>
</organism>
<evidence type="ECO:0008006" key="4">
    <source>
        <dbReference type="Google" id="ProtNLM"/>
    </source>
</evidence>
<evidence type="ECO:0000313" key="2">
    <source>
        <dbReference type="EMBL" id="BBX94696.1"/>
    </source>
</evidence>
<gene>
    <name evidence="2" type="ORF">MBOE_63450</name>
</gene>
<proteinExistence type="predicted"/>
<keyword evidence="3" id="KW-1185">Reference proteome</keyword>